<evidence type="ECO:0000256" key="2">
    <source>
        <dbReference type="ARBA" id="ARBA00022490"/>
    </source>
</evidence>
<dbReference type="PROSITE" id="PS51186">
    <property type="entry name" value="GNAT"/>
    <property type="match status" value="1"/>
</dbReference>
<gene>
    <name evidence="6" type="primary">rimI</name>
    <name evidence="8" type="ORF">HSCHL_1409</name>
    <name evidence="6" type="ORF">KM312_07240</name>
    <name evidence="7" type="ORF">SA87_10330</name>
</gene>
<evidence type="ECO:0000256" key="4">
    <source>
        <dbReference type="ARBA" id="ARBA00023315"/>
    </source>
</evidence>
<evidence type="ECO:0000259" key="5">
    <source>
        <dbReference type="PROSITE" id="PS51186"/>
    </source>
</evidence>
<keyword evidence="3 8" id="KW-0808">Transferase</keyword>
<dbReference type="AlphaFoldDB" id="A0A179ITN5"/>
<evidence type="ECO:0000256" key="1">
    <source>
        <dbReference type="ARBA" id="ARBA00005395"/>
    </source>
</evidence>
<comment type="similarity">
    <text evidence="1">Belongs to the acetyltransferase family. RimI subfamily.</text>
</comment>
<dbReference type="OrthoDB" id="9794566at2"/>
<dbReference type="GO" id="GO:0008080">
    <property type="term" value="F:N-acetyltransferase activity"/>
    <property type="evidence" value="ECO:0007669"/>
    <property type="project" value="InterPro"/>
</dbReference>
<feature type="domain" description="N-acetyltransferase" evidence="5">
    <location>
        <begin position="5"/>
        <end position="150"/>
    </location>
</feature>
<dbReference type="InterPro" id="IPR050680">
    <property type="entry name" value="YpeA/RimI_acetyltransf"/>
</dbReference>
<reference evidence="7 9" key="1">
    <citation type="submission" date="2015-09" db="EMBL/GenBank/DDBJ databases">
        <title>Draft genome sequence of Hydrogenibacillus schlegelii DSM 2000.</title>
        <authorList>
            <person name="Hemp J."/>
        </authorList>
    </citation>
    <scope>NUCLEOTIDE SEQUENCE [LARGE SCALE GENOMIC DNA]</scope>
    <source>
        <strain evidence="7 9">MA 48</strain>
    </source>
</reference>
<name>A0A179ITN5_HYDSH</name>
<comment type="caution">
    <text evidence="7">The sequence shown here is derived from an EMBL/GenBank/DDBJ whole genome shotgun (WGS) entry which is preliminary data.</text>
</comment>
<dbReference type="Proteomes" id="UP000748108">
    <property type="component" value="Unassembled WGS sequence"/>
</dbReference>
<dbReference type="EMBL" id="JXBB01000007">
    <property type="protein sequence ID" value="OAR04981.1"/>
    <property type="molecule type" value="Genomic_DNA"/>
</dbReference>
<dbReference type="Gene3D" id="3.40.630.30">
    <property type="match status" value="1"/>
</dbReference>
<protein>
    <submittedName>
        <fullName evidence="6">Ribosomal protein S18-alanine N-acetyltransferase</fullName>
    </submittedName>
    <submittedName>
        <fullName evidence="8">Ribosomal-protein-S18p-alanine acetyltransferase</fullName>
    </submittedName>
</protein>
<dbReference type="CDD" id="cd04301">
    <property type="entry name" value="NAT_SF"/>
    <property type="match status" value="1"/>
</dbReference>
<evidence type="ECO:0000313" key="9">
    <source>
        <dbReference type="Proteomes" id="UP000243024"/>
    </source>
</evidence>
<dbReference type="Proteomes" id="UP000244180">
    <property type="component" value="Unassembled WGS sequence"/>
</dbReference>
<proteinExistence type="inferred from homology"/>
<dbReference type="NCBIfam" id="TIGR01575">
    <property type="entry name" value="rimI"/>
    <property type="match status" value="1"/>
</dbReference>
<evidence type="ECO:0000313" key="10">
    <source>
        <dbReference type="Proteomes" id="UP000244180"/>
    </source>
</evidence>
<reference evidence="8 10" key="2">
    <citation type="submission" date="2017-08" db="EMBL/GenBank/DDBJ databases">
        <title>Burning lignite coal seam in the remote Altai Mountains harbors a hydrogen-driven thermophilic microbial community.</title>
        <authorList>
            <person name="Kadnikov V.V."/>
            <person name="Mardanov A.V."/>
            <person name="Ivasenko D."/>
            <person name="Beletsky A.V."/>
            <person name="Karnachuk O.V."/>
            <person name="Ravin N.V."/>
        </authorList>
    </citation>
    <scope>NUCLEOTIDE SEQUENCE [LARGE SCALE GENOMIC DNA]</scope>
    <source>
        <strain evidence="8">AL33</strain>
    </source>
</reference>
<keyword evidence="9" id="KW-1185">Reference proteome</keyword>
<dbReference type="EMBL" id="PEBV01000010">
    <property type="protein sequence ID" value="PTQ53781.1"/>
    <property type="molecule type" value="Genomic_DNA"/>
</dbReference>
<dbReference type="InterPro" id="IPR000182">
    <property type="entry name" value="GNAT_dom"/>
</dbReference>
<dbReference type="PANTHER" id="PTHR43420:SF44">
    <property type="entry name" value="ACETYLTRANSFERASE YPEA"/>
    <property type="match status" value="1"/>
</dbReference>
<keyword evidence="6" id="KW-0687">Ribonucleoprotein</keyword>
<accession>A0A179ITN5</accession>
<organism evidence="7 9">
    <name type="scientific">Hydrogenibacillus schlegelii</name>
    <name type="common">Bacillus schlegelii</name>
    <dbReference type="NCBI Taxonomy" id="1484"/>
    <lineage>
        <taxon>Bacteria</taxon>
        <taxon>Bacillati</taxon>
        <taxon>Bacillota</taxon>
        <taxon>Bacilli</taxon>
        <taxon>Bacillales</taxon>
        <taxon>Bacillales Family X. Incertae Sedis</taxon>
        <taxon>Hydrogenibacillus</taxon>
    </lineage>
</organism>
<keyword evidence="2" id="KW-0963">Cytoplasm</keyword>
<evidence type="ECO:0000256" key="3">
    <source>
        <dbReference type="ARBA" id="ARBA00022679"/>
    </source>
</evidence>
<keyword evidence="4" id="KW-0012">Acyltransferase</keyword>
<dbReference type="Pfam" id="PF00583">
    <property type="entry name" value="Acetyltransf_1"/>
    <property type="match status" value="1"/>
</dbReference>
<dbReference type="SUPFAM" id="SSF55729">
    <property type="entry name" value="Acyl-CoA N-acyltransferases (Nat)"/>
    <property type="match status" value="1"/>
</dbReference>
<dbReference type="EMBL" id="JAHHQF010000056">
    <property type="protein sequence ID" value="MBT9282434.1"/>
    <property type="molecule type" value="Genomic_DNA"/>
</dbReference>
<reference evidence="6" key="3">
    <citation type="journal article" date="2021" name="Microbiology">
        <title>Metagenomic Analysis of the Microbial Community in the Underground Coal Fire Area (Kemerovo Region, Russia) Revealed Predominance of Thermophilic Members of the Phyla Deinococcus-thermus, Aquificae, and Firmicutes.</title>
        <authorList>
            <person name="Kadnikov V."/>
            <person name="Mardanov A.V."/>
            <person name="Beletsky A.V."/>
            <person name="Karnachuk O.V."/>
            <person name="Ravin N.V."/>
        </authorList>
    </citation>
    <scope>NUCLEOTIDE SEQUENCE</scope>
    <source>
        <strain evidence="6">RBS10-49</strain>
    </source>
</reference>
<dbReference type="InterPro" id="IPR006464">
    <property type="entry name" value="AcTrfase_RimI/Ard1"/>
</dbReference>
<dbReference type="STRING" id="1484.SA87_10330"/>
<dbReference type="InterPro" id="IPR016181">
    <property type="entry name" value="Acyl_CoA_acyltransferase"/>
</dbReference>
<keyword evidence="6" id="KW-0689">Ribosomal protein</keyword>
<dbReference type="RefSeq" id="WP_066199206.1">
    <property type="nucleotide sequence ID" value="NZ_CBCSAS010000007.1"/>
</dbReference>
<dbReference type="GO" id="GO:0005840">
    <property type="term" value="C:ribosome"/>
    <property type="evidence" value="ECO:0007669"/>
    <property type="project" value="UniProtKB-KW"/>
</dbReference>
<evidence type="ECO:0000313" key="7">
    <source>
        <dbReference type="EMBL" id="OAR04981.1"/>
    </source>
</evidence>
<dbReference type="Proteomes" id="UP000243024">
    <property type="component" value="Unassembled WGS sequence"/>
</dbReference>
<dbReference type="PANTHER" id="PTHR43420">
    <property type="entry name" value="ACETYLTRANSFERASE"/>
    <property type="match status" value="1"/>
</dbReference>
<sequence>MTAEPILRPMTEDDVPAVAALDRAVFTLPWSEASFRHELRHNPLARYFVLEQAGRILGYAGMWLVFDEAHVTNIAVAPDVRGRGYGTRLMQHLIDVARDHSVRRMTLEVRVTNTIAQRLYAKFGFRPAGVRKGYYEDNGEDALILWADLEGGTDGAAADSRPRDEL</sequence>
<evidence type="ECO:0000313" key="6">
    <source>
        <dbReference type="EMBL" id="MBT9282434.1"/>
    </source>
</evidence>
<evidence type="ECO:0000313" key="8">
    <source>
        <dbReference type="EMBL" id="PTQ53781.1"/>
    </source>
</evidence>